<dbReference type="InterPro" id="IPR001633">
    <property type="entry name" value="EAL_dom"/>
</dbReference>
<keyword evidence="8" id="KW-1185">Reference proteome</keyword>
<feature type="domain" description="PAS" evidence="3">
    <location>
        <begin position="97"/>
        <end position="167"/>
    </location>
</feature>
<dbReference type="EMBL" id="CP041165">
    <property type="protein sequence ID" value="QOP41141.1"/>
    <property type="molecule type" value="Genomic_DNA"/>
</dbReference>
<dbReference type="Pfam" id="PF13426">
    <property type="entry name" value="PAS_9"/>
    <property type="match status" value="1"/>
</dbReference>
<evidence type="ECO:0000259" key="3">
    <source>
        <dbReference type="PROSITE" id="PS50112"/>
    </source>
</evidence>
<dbReference type="PROSITE" id="PS50887">
    <property type="entry name" value="GGDEF"/>
    <property type="match status" value="1"/>
</dbReference>
<dbReference type="SMART" id="SM00052">
    <property type="entry name" value="EAL"/>
    <property type="match status" value="1"/>
</dbReference>
<feature type="transmembrane region" description="Helical" evidence="2">
    <location>
        <begin position="72"/>
        <end position="91"/>
    </location>
</feature>
<dbReference type="FunFam" id="3.30.70.270:FF:000001">
    <property type="entry name" value="Diguanylate cyclase domain protein"/>
    <property type="match status" value="1"/>
</dbReference>
<dbReference type="InterPro" id="IPR035965">
    <property type="entry name" value="PAS-like_dom_sf"/>
</dbReference>
<evidence type="ECO:0000259" key="5">
    <source>
        <dbReference type="PROSITE" id="PS50883"/>
    </source>
</evidence>
<dbReference type="InterPro" id="IPR029787">
    <property type="entry name" value="Nucleotide_cyclase"/>
</dbReference>
<dbReference type="NCBIfam" id="TIGR00254">
    <property type="entry name" value="GGDEF"/>
    <property type="match status" value="1"/>
</dbReference>
<dbReference type="Pfam" id="PF08448">
    <property type="entry name" value="PAS_4"/>
    <property type="match status" value="1"/>
</dbReference>
<dbReference type="Gene3D" id="3.20.20.450">
    <property type="entry name" value="EAL domain"/>
    <property type="match status" value="1"/>
</dbReference>
<evidence type="ECO:0000313" key="7">
    <source>
        <dbReference type="EMBL" id="QOP41141.1"/>
    </source>
</evidence>
<evidence type="ECO:0000256" key="1">
    <source>
        <dbReference type="ARBA" id="ARBA00051114"/>
    </source>
</evidence>
<dbReference type="SMART" id="SM00267">
    <property type="entry name" value="GGDEF"/>
    <property type="match status" value="1"/>
</dbReference>
<dbReference type="InterPro" id="IPR035919">
    <property type="entry name" value="EAL_sf"/>
</dbReference>
<evidence type="ECO:0000313" key="8">
    <source>
        <dbReference type="Proteomes" id="UP000593910"/>
    </source>
</evidence>
<keyword evidence="2" id="KW-0812">Transmembrane</keyword>
<accession>A0A7M1AUM1</accession>
<dbReference type="InterPro" id="IPR043128">
    <property type="entry name" value="Rev_trsase/Diguanyl_cyclase"/>
</dbReference>
<feature type="domain" description="PAS" evidence="3">
    <location>
        <begin position="218"/>
        <end position="264"/>
    </location>
</feature>
<dbReference type="PANTHER" id="PTHR44757:SF2">
    <property type="entry name" value="BIOFILM ARCHITECTURE MAINTENANCE PROTEIN MBAA"/>
    <property type="match status" value="1"/>
</dbReference>
<sequence length="777" mass="88042">MLYCIAKITIKMVKKMSLKYFFKRFYFSRTQAPLLVTLGYTLTAVLWILGSSQLLSHIEDPKLIHQIEKFKGLAFVFITSGLLYVLLRSWYKRIMASHDQLKATLDTIPDLLFEVDLDGRYFDYHSSRDDLLAAPADKLIGKTIHEILPKDAADVCIEALYEANVSGSSHGKQIELLLGEEHKWFELSVARKIDLHSTKPHFIVLSRDITERKLTEEQLLKLSQAIEQNTSALMITDVQGTIEYVNAAFTRITGYTPQEAVGQNPQFLGLFKTPTNLYNDLWNHLIKGEQWSGEFINRKKNGEEYFQSIVATPIIDKNGNITNYMAVGEDITNRKKSEEQIHFLANFDPLTGLPNRVQMEDRFNYIISISRRNEHPFALMFLDLDHFKDINDSLGHKVGDELLINLSQRLKSILREEDTISRLGGDEFVLVLPDTDAHAATVIAQKLLESIHQTIVLSEYELSVTFSIGIALYPSDGNSLEVLLKNADAAMYRAKIEGRNSYRFFTEEMQQQSMRTLELSNALHHAIQNNELHLVYQPQISANSSTIIGAEALLRWNHPIFGNVSPSEFIAIAEDNGLILQIGEWVLRNAIAQTKLWIDKGLPPIIMAINLSAVQFRDTALPELIASILQEIQLPPEYLEIELTERAAMHDPEKAIVTMNKLHNQGIRMSIDDFGTGYSSLSYLKKFNIYKLKIDQSFIRDINTDAEDKAIVGAIIDMAKGLDLLTIAEGVETVSQLKFLKNQGCDEIQGYLFSKPLIPSEFESFVAERFNGSTLVS</sequence>
<dbReference type="AlphaFoldDB" id="A0A7M1AUM1"/>
<evidence type="ECO:0000259" key="4">
    <source>
        <dbReference type="PROSITE" id="PS50113"/>
    </source>
</evidence>
<dbReference type="PROSITE" id="PS50112">
    <property type="entry name" value="PAS"/>
    <property type="match status" value="2"/>
</dbReference>
<feature type="domain" description="GGDEF" evidence="6">
    <location>
        <begin position="375"/>
        <end position="507"/>
    </location>
</feature>
<dbReference type="PANTHER" id="PTHR44757">
    <property type="entry name" value="DIGUANYLATE CYCLASE DGCP"/>
    <property type="match status" value="1"/>
</dbReference>
<dbReference type="SMART" id="SM00086">
    <property type="entry name" value="PAC"/>
    <property type="match status" value="1"/>
</dbReference>
<dbReference type="Gene3D" id="3.30.450.20">
    <property type="entry name" value="PAS domain"/>
    <property type="match status" value="2"/>
</dbReference>
<organism evidence="7 8">
    <name type="scientific">Sulfurimonas marina</name>
    <dbReference type="NCBI Taxonomy" id="2590551"/>
    <lineage>
        <taxon>Bacteria</taxon>
        <taxon>Pseudomonadati</taxon>
        <taxon>Campylobacterota</taxon>
        <taxon>Epsilonproteobacteria</taxon>
        <taxon>Campylobacterales</taxon>
        <taxon>Sulfurimonadaceae</taxon>
        <taxon>Sulfurimonas</taxon>
    </lineage>
</organism>
<dbReference type="InterPro" id="IPR052155">
    <property type="entry name" value="Biofilm_reg_signaling"/>
</dbReference>
<feature type="domain" description="EAL" evidence="5">
    <location>
        <begin position="516"/>
        <end position="770"/>
    </location>
</feature>
<dbReference type="SUPFAM" id="SSF55073">
    <property type="entry name" value="Nucleotide cyclase"/>
    <property type="match status" value="1"/>
</dbReference>
<reference evidence="7 8" key="1">
    <citation type="submission" date="2019-06" db="EMBL/GenBank/DDBJ databases">
        <title>Sulfurimonas gotlandica sp. nov., a chemoautotrophic and psychrotolerant epsilonproteobacterium isolated from a pelagic redoxcline, and an emended description of the genus Sulfurimonas.</title>
        <authorList>
            <person name="Wang S."/>
            <person name="Jiang L."/>
            <person name="Shao Z."/>
        </authorList>
    </citation>
    <scope>NUCLEOTIDE SEQUENCE [LARGE SCALE GENOMIC DNA]</scope>
    <source>
        <strain evidence="7 8">B2</strain>
    </source>
</reference>
<dbReference type="CDD" id="cd01949">
    <property type="entry name" value="GGDEF"/>
    <property type="match status" value="1"/>
</dbReference>
<dbReference type="CDD" id="cd00130">
    <property type="entry name" value="PAS"/>
    <property type="match status" value="1"/>
</dbReference>
<dbReference type="SUPFAM" id="SSF141868">
    <property type="entry name" value="EAL domain-like"/>
    <property type="match status" value="1"/>
</dbReference>
<comment type="catalytic activity">
    <reaction evidence="1">
        <text>3',3'-c-di-GMP + H2O = 5'-phosphoguanylyl(3'-&gt;5')guanosine + H(+)</text>
        <dbReference type="Rhea" id="RHEA:24902"/>
        <dbReference type="ChEBI" id="CHEBI:15377"/>
        <dbReference type="ChEBI" id="CHEBI:15378"/>
        <dbReference type="ChEBI" id="CHEBI:58754"/>
        <dbReference type="ChEBI" id="CHEBI:58805"/>
        <dbReference type="EC" id="3.1.4.52"/>
    </reaction>
    <physiologicalReaction direction="left-to-right" evidence="1">
        <dbReference type="Rhea" id="RHEA:24903"/>
    </physiologicalReaction>
</comment>
<keyword evidence="2" id="KW-1133">Transmembrane helix</keyword>
<protein>
    <submittedName>
        <fullName evidence="7">EAL domain-containing protein</fullName>
    </submittedName>
</protein>
<dbReference type="InterPro" id="IPR000700">
    <property type="entry name" value="PAS-assoc_C"/>
</dbReference>
<gene>
    <name evidence="7" type="ORF">FJR03_05045</name>
</gene>
<dbReference type="KEGG" id="smax:FJR03_05045"/>
<dbReference type="SUPFAM" id="SSF55785">
    <property type="entry name" value="PYP-like sensor domain (PAS domain)"/>
    <property type="match status" value="2"/>
</dbReference>
<dbReference type="InterPro" id="IPR000014">
    <property type="entry name" value="PAS"/>
</dbReference>
<dbReference type="Pfam" id="PF00990">
    <property type="entry name" value="GGDEF"/>
    <property type="match status" value="1"/>
</dbReference>
<dbReference type="PROSITE" id="PS50883">
    <property type="entry name" value="EAL"/>
    <property type="match status" value="1"/>
</dbReference>
<dbReference type="CDD" id="cd01948">
    <property type="entry name" value="EAL"/>
    <property type="match status" value="1"/>
</dbReference>
<dbReference type="InterPro" id="IPR013656">
    <property type="entry name" value="PAS_4"/>
</dbReference>
<dbReference type="InterPro" id="IPR000160">
    <property type="entry name" value="GGDEF_dom"/>
</dbReference>
<dbReference type="PROSITE" id="PS50113">
    <property type="entry name" value="PAC"/>
    <property type="match status" value="1"/>
</dbReference>
<evidence type="ECO:0000256" key="2">
    <source>
        <dbReference type="SAM" id="Phobius"/>
    </source>
</evidence>
<dbReference type="Pfam" id="PF00563">
    <property type="entry name" value="EAL"/>
    <property type="match status" value="1"/>
</dbReference>
<dbReference type="Proteomes" id="UP000593910">
    <property type="component" value="Chromosome"/>
</dbReference>
<dbReference type="FunFam" id="3.20.20.450:FF:000001">
    <property type="entry name" value="Cyclic di-GMP phosphodiesterase yahA"/>
    <property type="match status" value="1"/>
</dbReference>
<dbReference type="Gene3D" id="3.30.70.270">
    <property type="match status" value="1"/>
</dbReference>
<dbReference type="GO" id="GO:0071732">
    <property type="term" value="P:cellular response to nitric oxide"/>
    <property type="evidence" value="ECO:0007669"/>
    <property type="project" value="UniProtKB-ARBA"/>
</dbReference>
<dbReference type="NCBIfam" id="TIGR00229">
    <property type="entry name" value="sensory_box"/>
    <property type="match status" value="2"/>
</dbReference>
<proteinExistence type="predicted"/>
<dbReference type="SMART" id="SM00091">
    <property type="entry name" value="PAS"/>
    <property type="match status" value="2"/>
</dbReference>
<dbReference type="GO" id="GO:0071111">
    <property type="term" value="F:cyclic-guanylate-specific phosphodiesterase activity"/>
    <property type="evidence" value="ECO:0007669"/>
    <property type="project" value="UniProtKB-EC"/>
</dbReference>
<dbReference type="RefSeq" id="WP_193114559.1">
    <property type="nucleotide sequence ID" value="NZ_CP041165.1"/>
</dbReference>
<name>A0A7M1AUM1_9BACT</name>
<evidence type="ECO:0000259" key="6">
    <source>
        <dbReference type="PROSITE" id="PS50887"/>
    </source>
</evidence>
<keyword evidence="2" id="KW-0472">Membrane</keyword>
<dbReference type="InterPro" id="IPR001610">
    <property type="entry name" value="PAC"/>
</dbReference>
<feature type="domain" description="PAC" evidence="4">
    <location>
        <begin position="289"/>
        <end position="343"/>
    </location>
</feature>